<protein>
    <recommendedName>
        <fullName evidence="4">CCHC-type domain-containing protein</fullName>
    </recommendedName>
</protein>
<dbReference type="GO" id="GO:0008270">
    <property type="term" value="F:zinc ion binding"/>
    <property type="evidence" value="ECO:0007669"/>
    <property type="project" value="UniProtKB-KW"/>
</dbReference>
<feature type="compositionally biased region" description="Basic and acidic residues" evidence="2">
    <location>
        <begin position="1121"/>
        <end position="1158"/>
    </location>
</feature>
<dbReference type="GO" id="GO:0010183">
    <property type="term" value="P:pollen tube guidance"/>
    <property type="evidence" value="ECO:0007669"/>
    <property type="project" value="TreeGrafter"/>
</dbReference>
<name>A0A2I0KNI2_PUNGR</name>
<dbReference type="Pfam" id="PF04046">
    <property type="entry name" value="PSP"/>
    <property type="match status" value="1"/>
</dbReference>
<keyword evidence="1" id="KW-0862">Zinc</keyword>
<comment type="caution">
    <text evidence="5">The sequence shown here is derived from an EMBL/GenBank/DDBJ whole genome shotgun (WGS) entry which is preliminary data.</text>
</comment>
<dbReference type="STRING" id="22663.A0A2I0KNI2"/>
<feature type="region of interest" description="Disordered" evidence="2">
    <location>
        <begin position="555"/>
        <end position="595"/>
    </location>
</feature>
<feature type="signal peptide" evidence="3">
    <location>
        <begin position="1"/>
        <end position="18"/>
    </location>
</feature>
<feature type="region of interest" description="Disordered" evidence="2">
    <location>
        <begin position="971"/>
        <end position="1158"/>
    </location>
</feature>
<evidence type="ECO:0000256" key="2">
    <source>
        <dbReference type="SAM" id="MobiDB-lite"/>
    </source>
</evidence>
<dbReference type="PROSITE" id="PS50158">
    <property type="entry name" value="ZF_CCHC"/>
    <property type="match status" value="1"/>
</dbReference>
<dbReference type="InterPro" id="IPR011047">
    <property type="entry name" value="Quinoprotein_ADH-like_sf"/>
</dbReference>
<feature type="compositionally biased region" description="Low complexity" evidence="2">
    <location>
        <begin position="555"/>
        <end position="571"/>
    </location>
</feature>
<dbReference type="SMART" id="SM00564">
    <property type="entry name" value="PQQ"/>
    <property type="match status" value="3"/>
</dbReference>
<evidence type="ECO:0000259" key="4">
    <source>
        <dbReference type="PROSITE" id="PS50158"/>
    </source>
</evidence>
<evidence type="ECO:0000256" key="1">
    <source>
        <dbReference type="PROSITE-ProRule" id="PRU00047"/>
    </source>
</evidence>
<feature type="chain" id="PRO_5014123751" description="CCHC-type domain-containing protein" evidence="3">
    <location>
        <begin position="19"/>
        <end position="1158"/>
    </location>
</feature>
<reference evidence="5 6" key="1">
    <citation type="submission" date="2017-11" db="EMBL/GenBank/DDBJ databases">
        <title>De-novo sequencing of pomegranate (Punica granatum L.) genome.</title>
        <authorList>
            <person name="Akparov Z."/>
            <person name="Amiraslanov A."/>
            <person name="Hajiyeva S."/>
            <person name="Abbasov M."/>
            <person name="Kaur K."/>
            <person name="Hamwieh A."/>
            <person name="Solovyev V."/>
            <person name="Salamov A."/>
            <person name="Braich B."/>
            <person name="Kosarev P."/>
            <person name="Mahmoud A."/>
            <person name="Hajiyev E."/>
            <person name="Babayeva S."/>
            <person name="Izzatullayeva V."/>
            <person name="Mammadov A."/>
            <person name="Mammadov A."/>
            <person name="Sharifova S."/>
            <person name="Ojaghi J."/>
            <person name="Eynullazada K."/>
            <person name="Bayramov B."/>
            <person name="Abdulazimova A."/>
            <person name="Shahmuradov I."/>
        </authorList>
    </citation>
    <scope>NUCLEOTIDE SEQUENCE [LARGE SCALE GENOMIC DNA]</scope>
    <source>
        <strain evidence="6">cv. AG2017</strain>
        <tissue evidence="5">Leaf</tissue>
    </source>
</reference>
<dbReference type="PANTHER" id="PTHR37253">
    <property type="entry name" value="PROTEIN GAMETE EXPRESSED 3"/>
    <property type="match status" value="1"/>
</dbReference>
<dbReference type="GO" id="GO:0005886">
    <property type="term" value="C:plasma membrane"/>
    <property type="evidence" value="ECO:0007669"/>
    <property type="project" value="TreeGrafter"/>
</dbReference>
<dbReference type="EMBL" id="PGOL01000479">
    <property type="protein sequence ID" value="PKI69900.1"/>
    <property type="molecule type" value="Genomic_DNA"/>
</dbReference>
<sequence>MSVLLSLLFFLFTAFISSELTSLPGDHRALLSADQGHDVIETDHRLSKALIGDDGRVYACSGRDFFAFEGNGTIAWTVHLNYTCNGNIAPVHGGRGKIYLVAEDRVLKITFPTLGTPGSGAAEVFFGPDPGQGTPGEIVGISIANTEGELYCLSARNPQFLWIRDFSSLDKVFTITAGNNGHLFVTIPVRALVLALDVSTGNILWQQSVGPLSTSEYAPVADSNGYVSIGSLDGCLYSISPTGTVKKFPKLSPPKSVLLVSPIPDCSGYAVYISQTEMEKKISRTMGEYTYISALRPKSAVFTLLVPATGSIYWSETYSDHVPSSLTESDLHRFLLDERILLAFFAASKTGNPLQCRSKRIVVPSMTRISLIPLNWLLDNENLHVLLSVPAGQKLVSSCSQATSKRLSVYTGDERMIILFLVFETLILIVLAGLVRFCHIFWRKKKLQGEGLGSFLEKRRSLQLTKKAFDRTITELKQKAGEEAVSDKVLQEIGDLVQEREAVQRKLSTTYSLGRDPKPVSGSERLLPLQGSKMKSYSFRDARKESVTTIFHTLSETSSAESSSSGGSERGACFRDKGKAPFEEEEDESSSSDYINCLPTMETEDVLELPIESPSGNEGKEPCESSAKLEEVNALPCSDMEDEEGLIREDLDQSEGKVENEERPCALDSGLNKDLAGEPSTVKMNVELIESIEVSERSAVVTGNGFVALEDHGHKTTHVRDGNSVAGAKRARITYEEEQPSVHVVYKSLTRASKQKLEELLQQWSEWHTRHIPSAQDPREALEFGEQTVFPALHVGEEKQSAVSFWIDLQAKKSQSNEFVSLDGNSVPLYDRGYGFSLTEGDGSSNAEGGLEIMEDAARCFNCGSYSHSLRDCPRPRDNVAVNNARKEHKSKKILNAASRSSTRYYESPSAGKFDGLKPGTLDAETRKLLGLGELDPPPWLNRMRELGYPPGYLDIDDDDDDDQQSGIMIFADGETKPEKQHEDGEIPDEPRRKKSVAFPGINAPIPEDADERLWSAGPSRSDFSSRYRMHHRSSFSSEQTISRSYRSSDHNTCWSTHSRDDYSPNMSSRSIPTPSPTSASGGRFQSEWSSGRWSSRDSEDHRMRGPSYDSLPHSYPSSRSFDRDRFEGPWGNEPRESRDLDYGHVGRDESRRSYSWR</sequence>
<proteinExistence type="predicted"/>
<keyword evidence="1" id="KW-0863">Zinc-finger</keyword>
<feature type="region of interest" description="Disordered" evidence="2">
    <location>
        <begin position="882"/>
        <end position="910"/>
    </location>
</feature>
<keyword evidence="1" id="KW-0479">Metal-binding</keyword>
<feature type="compositionally biased region" description="Basic and acidic residues" evidence="2">
    <location>
        <begin position="1095"/>
        <end position="1104"/>
    </location>
</feature>
<keyword evidence="6" id="KW-1185">Reference proteome</keyword>
<dbReference type="PANTHER" id="PTHR37253:SF1">
    <property type="entry name" value="PROTEIN GAMETE EXPRESSED 3"/>
    <property type="match status" value="1"/>
</dbReference>
<dbReference type="GO" id="GO:0003676">
    <property type="term" value="F:nucleic acid binding"/>
    <property type="evidence" value="ECO:0007669"/>
    <property type="project" value="InterPro"/>
</dbReference>
<feature type="compositionally biased region" description="Basic and acidic residues" evidence="2">
    <location>
        <begin position="974"/>
        <end position="992"/>
    </location>
</feature>
<feature type="compositionally biased region" description="Polar residues" evidence="2">
    <location>
        <begin position="1035"/>
        <end position="1057"/>
    </location>
</feature>
<dbReference type="InterPro" id="IPR018391">
    <property type="entry name" value="PQQ_b-propeller_rpt"/>
</dbReference>
<dbReference type="Proteomes" id="UP000233551">
    <property type="component" value="Unassembled WGS sequence"/>
</dbReference>
<dbReference type="Gene3D" id="2.130.10.10">
    <property type="entry name" value="YVTN repeat-like/Quinoprotein amine dehydrogenase"/>
    <property type="match status" value="1"/>
</dbReference>
<dbReference type="InterPro" id="IPR015943">
    <property type="entry name" value="WD40/YVTN_repeat-like_dom_sf"/>
</dbReference>
<feature type="compositionally biased region" description="Basic and acidic residues" evidence="2">
    <location>
        <begin position="572"/>
        <end position="582"/>
    </location>
</feature>
<evidence type="ECO:0000313" key="6">
    <source>
        <dbReference type="Proteomes" id="UP000233551"/>
    </source>
</evidence>
<feature type="domain" description="CCHC-type" evidence="4">
    <location>
        <begin position="859"/>
        <end position="875"/>
    </location>
</feature>
<feature type="compositionally biased region" description="Low complexity" evidence="2">
    <location>
        <begin position="1068"/>
        <end position="1084"/>
    </location>
</feature>
<dbReference type="InterPro" id="IPR006568">
    <property type="entry name" value="PSP_pro-rich"/>
</dbReference>
<dbReference type="SMART" id="SM00581">
    <property type="entry name" value="PSP"/>
    <property type="match status" value="1"/>
</dbReference>
<dbReference type="SUPFAM" id="SSF50998">
    <property type="entry name" value="Quinoprotein alcohol dehydrogenase-like"/>
    <property type="match status" value="1"/>
</dbReference>
<keyword evidence="3" id="KW-0732">Signal</keyword>
<organism evidence="5 6">
    <name type="scientific">Punica granatum</name>
    <name type="common">Pomegranate</name>
    <dbReference type="NCBI Taxonomy" id="22663"/>
    <lineage>
        <taxon>Eukaryota</taxon>
        <taxon>Viridiplantae</taxon>
        <taxon>Streptophyta</taxon>
        <taxon>Embryophyta</taxon>
        <taxon>Tracheophyta</taxon>
        <taxon>Spermatophyta</taxon>
        <taxon>Magnoliopsida</taxon>
        <taxon>eudicotyledons</taxon>
        <taxon>Gunneridae</taxon>
        <taxon>Pentapetalae</taxon>
        <taxon>rosids</taxon>
        <taxon>malvids</taxon>
        <taxon>Myrtales</taxon>
        <taxon>Lythraceae</taxon>
        <taxon>Punica</taxon>
    </lineage>
</organism>
<gene>
    <name evidence="5" type="ORF">CRG98_009775</name>
</gene>
<dbReference type="GO" id="GO:0009793">
    <property type="term" value="P:embryo development ending in seed dormancy"/>
    <property type="evidence" value="ECO:0007669"/>
    <property type="project" value="TreeGrafter"/>
</dbReference>
<accession>A0A2I0KNI2</accession>
<dbReference type="InterPro" id="IPR045301">
    <property type="entry name" value="GEX3-like"/>
</dbReference>
<evidence type="ECO:0000313" key="5">
    <source>
        <dbReference type="EMBL" id="PKI69900.1"/>
    </source>
</evidence>
<dbReference type="InterPro" id="IPR001878">
    <property type="entry name" value="Znf_CCHC"/>
</dbReference>
<dbReference type="AlphaFoldDB" id="A0A2I0KNI2"/>
<evidence type="ECO:0000256" key="3">
    <source>
        <dbReference type="SAM" id="SignalP"/>
    </source>
</evidence>